<dbReference type="GO" id="GO:0019700">
    <property type="term" value="P:organic phosphonate catabolic process"/>
    <property type="evidence" value="ECO:0007669"/>
    <property type="project" value="InterPro"/>
</dbReference>
<dbReference type="NCBIfam" id="NF011983">
    <property type="entry name" value="PRK15446.1-4"/>
    <property type="match status" value="1"/>
</dbReference>
<dbReference type="NCBIfam" id="NF011990">
    <property type="entry name" value="PRK15446.2-6"/>
    <property type="match status" value="1"/>
</dbReference>
<name>A0A4R3JGC4_9PROT</name>
<dbReference type="EMBL" id="SLZW01000001">
    <property type="protein sequence ID" value="TCS64952.1"/>
    <property type="molecule type" value="Genomic_DNA"/>
</dbReference>
<sequence length="380" mass="41607">MSDSLILTNARIVTIDSVISGSLEVHCGKIVSVDRGNTSLPGAIDLDGDYLIAGMVELHTDNMEKHFTPRPGVTWPPLSAAIAHDVQVIGAGITTVYDALSIGDIMQDSSRMRQLDEMAQTIQVGRKNQVLRADHYLHMRCELSFEGVVDLFRPFCHNPLVRLVSVMDHAPGQRQFLDVGKYREYYQGKYHFSDTQMDAFIARHHRSSEMFSDTYRGQIVALCREHALPMASHDDATPEHIDQAAQSGMVISEFPTTMAAAAAAREKGLNILMGAPNVVRGMSHSGNVSARDLAANDCLDIISSDYFPGSLLQAAFAMHRQMKGISLPQAIAMATRNPARAVGLNDRGEIAAGKRADLVRVREVGDLPVVGAVWTQGRRM</sequence>
<dbReference type="NCBIfam" id="TIGR02318">
    <property type="entry name" value="phosphono_phnM"/>
    <property type="match status" value="1"/>
</dbReference>
<dbReference type="InterPro" id="IPR006680">
    <property type="entry name" value="Amidohydro-rel"/>
</dbReference>
<dbReference type="InterPro" id="IPR051781">
    <property type="entry name" value="Metallo-dep_Hydrolase"/>
</dbReference>
<organism evidence="2 3">
    <name type="scientific">Varunaivibrio sulfuroxidans</name>
    <dbReference type="NCBI Taxonomy" id="1773489"/>
    <lineage>
        <taxon>Bacteria</taxon>
        <taxon>Pseudomonadati</taxon>
        <taxon>Pseudomonadota</taxon>
        <taxon>Alphaproteobacteria</taxon>
        <taxon>Rhodospirillales</taxon>
        <taxon>Magnetovibrionaceae</taxon>
        <taxon>Varunaivibrio</taxon>
    </lineage>
</organism>
<proteinExistence type="predicted"/>
<evidence type="ECO:0000313" key="2">
    <source>
        <dbReference type="EMBL" id="TCS64952.1"/>
    </source>
</evidence>
<dbReference type="PANTHER" id="PTHR43135">
    <property type="entry name" value="ALPHA-D-RIBOSE 1-METHYLPHOSPHONATE 5-TRIPHOSPHATE DIPHOSPHATASE"/>
    <property type="match status" value="1"/>
</dbReference>
<dbReference type="InterPro" id="IPR012696">
    <property type="entry name" value="PhnM"/>
</dbReference>
<dbReference type="Pfam" id="PF01979">
    <property type="entry name" value="Amidohydro_1"/>
    <property type="match status" value="1"/>
</dbReference>
<dbReference type="RefSeq" id="WP_132937682.1">
    <property type="nucleotide sequence ID" value="NZ_CP119676.1"/>
</dbReference>
<gene>
    <name evidence="2" type="ORF">EDD55_101283</name>
</gene>
<comment type="caution">
    <text evidence="2">The sequence shown here is derived from an EMBL/GenBank/DDBJ whole genome shotgun (WGS) entry which is preliminary data.</text>
</comment>
<dbReference type="Proteomes" id="UP000295304">
    <property type="component" value="Unassembled WGS sequence"/>
</dbReference>
<feature type="domain" description="Amidohydrolase-related" evidence="1">
    <location>
        <begin position="255"/>
        <end position="361"/>
    </location>
</feature>
<dbReference type="InterPro" id="IPR011059">
    <property type="entry name" value="Metal-dep_hydrolase_composite"/>
</dbReference>
<protein>
    <submittedName>
        <fullName evidence="2">Alpha-D-ribose 1-methylphosphonate 5-triphosphate diphosphatase</fullName>
    </submittedName>
</protein>
<dbReference type="GO" id="GO:0016810">
    <property type="term" value="F:hydrolase activity, acting on carbon-nitrogen (but not peptide) bonds"/>
    <property type="evidence" value="ECO:0007669"/>
    <property type="project" value="InterPro"/>
</dbReference>
<dbReference type="OrthoDB" id="9785413at2"/>
<dbReference type="AlphaFoldDB" id="A0A4R3JGC4"/>
<dbReference type="NCBIfam" id="NF011984">
    <property type="entry name" value="PRK15446.1-5"/>
    <property type="match status" value="1"/>
</dbReference>
<dbReference type="SUPFAM" id="SSF51338">
    <property type="entry name" value="Composite domain of metallo-dependent hydrolases"/>
    <property type="match status" value="1"/>
</dbReference>
<dbReference type="NCBIfam" id="NF011981">
    <property type="entry name" value="PRK15446.1-2"/>
    <property type="match status" value="1"/>
</dbReference>
<reference evidence="2 3" key="1">
    <citation type="submission" date="2019-03" db="EMBL/GenBank/DDBJ databases">
        <title>Genomic Encyclopedia of Type Strains, Phase IV (KMG-IV): sequencing the most valuable type-strain genomes for metagenomic binning, comparative biology and taxonomic classification.</title>
        <authorList>
            <person name="Goeker M."/>
        </authorList>
    </citation>
    <scope>NUCLEOTIDE SEQUENCE [LARGE SCALE GENOMIC DNA]</scope>
    <source>
        <strain evidence="2 3">DSM 101688</strain>
    </source>
</reference>
<evidence type="ECO:0000313" key="3">
    <source>
        <dbReference type="Proteomes" id="UP000295304"/>
    </source>
</evidence>
<evidence type="ECO:0000259" key="1">
    <source>
        <dbReference type="Pfam" id="PF01979"/>
    </source>
</evidence>
<dbReference type="Gene3D" id="3.20.20.140">
    <property type="entry name" value="Metal-dependent hydrolases"/>
    <property type="match status" value="1"/>
</dbReference>
<dbReference type="CDD" id="cd01306">
    <property type="entry name" value="PhnM"/>
    <property type="match status" value="1"/>
</dbReference>
<dbReference type="InterPro" id="IPR032466">
    <property type="entry name" value="Metal_Hydrolase"/>
</dbReference>
<dbReference type="SUPFAM" id="SSF51556">
    <property type="entry name" value="Metallo-dependent hydrolases"/>
    <property type="match status" value="1"/>
</dbReference>
<dbReference type="NCBIfam" id="NF011987">
    <property type="entry name" value="PRK15446.2-3"/>
    <property type="match status" value="1"/>
</dbReference>
<dbReference type="Gene3D" id="2.30.40.10">
    <property type="entry name" value="Urease, subunit C, domain 1"/>
    <property type="match status" value="2"/>
</dbReference>
<dbReference type="PIRSF" id="PIRSF038971">
    <property type="entry name" value="PhnM"/>
    <property type="match status" value="1"/>
</dbReference>
<dbReference type="PANTHER" id="PTHR43135:SF3">
    <property type="entry name" value="ALPHA-D-RIBOSE 1-METHYLPHOSPHONATE 5-TRIPHOSPHATE DIPHOSPHATASE"/>
    <property type="match status" value="1"/>
</dbReference>
<keyword evidence="3" id="KW-1185">Reference proteome</keyword>
<accession>A0A4R3JGC4</accession>